<evidence type="ECO:0008006" key="7">
    <source>
        <dbReference type="Google" id="ProtNLM"/>
    </source>
</evidence>
<sequence>MDMDWSESRYKRHKEKDGLDDSPRKQHLDGAYDEDGTEKLSKHSSRDKDRRKSSRGEDRDTDHRNKDRERSKRTTEDLEKEQEDYVDKERGKDRSRDSKAKDKDHDRDKSREKDRERDKDRKERGMEKERERERDIDKERGKEKNRERERERERGKEKEREKYKDREKEREIDKDRDREKGREKTKEREREADHEKERLREKDKLSKRVYSEDYDRSKDDIVELSYENSKDRDDSKQANASFDDDYEQKVEGKSGEGYASALALEGRISKMKEERLKKNSEGSEVLAWVNRSRKLEEKKNSEKEKAKQLSKIFEEQDNIVQGDSEDEEEAEHLTHDLAGVKVLHGLEKVMEGGAVVLTLKDQSILADGDINEEVDKLENVEIGEQKRRDEAYKAAKKKTGIYDDKFNDDPTAEKKILPQYDDSAVDEGVTLDARGRFTGEAEKKLEELRRRLQGSSTNNRFEDLTAFGRISSDYYTQEEILQFKKPKKKKSLRKKEKLDINALEAEAVSAGLGVGDLGSRNDGRRQAIREEKERSEAEMRSNAYQSAYSKADEASKSLRLEQTLPAKLDEDENPVFADDDEDLYKSLERARKLALKKQEEEASGPQAIARLAATTTTGSNIVDDQNLTTAESQENKIVFTEMEEFVWGLQLDEEAHKPDNDDVFMDEDEAPSRAADQERKDEPCGWTEVKEIDEDENPVNENQEDIVPDLTIHEAPVGKGLSGALSLLKERGTLKESIEWGGRNMDKKKSKLVGIVDNDVDKNKDRFKDIRIERTDEFGRIMTPKEAFRMISHKFHGKGPGKMKQEKRMKQYQEELKLKQMKNSDTPSLSVERMREAQAQLKTPYLVLSGHVKPGQTSDPRSGFATVEKDLPGGLTPMLGDKKVEHFLGIKRQAEAGNSGMPKKPRT</sequence>
<feature type="compositionally biased region" description="Basic and acidic residues" evidence="4">
    <location>
        <begin position="519"/>
        <end position="539"/>
    </location>
</feature>
<comment type="similarity">
    <text evidence="2">Belongs to the SNU66/SART1 family.</text>
</comment>
<feature type="region of interest" description="Disordered" evidence="4">
    <location>
        <begin position="1"/>
        <end position="259"/>
    </location>
</feature>
<gene>
    <name evidence="5" type="ORF">MANES_16G074400</name>
</gene>
<feature type="compositionally biased region" description="Basic and acidic residues" evidence="4">
    <location>
        <begin position="15"/>
        <end position="30"/>
    </location>
</feature>
<dbReference type="AlphaFoldDB" id="A0A251IZK1"/>
<dbReference type="Gramene" id="Manes.16G074400.3.v8.1">
    <property type="protein sequence ID" value="Manes.16G074400.3.v8.1.CDS"/>
    <property type="gene ID" value="Manes.16G074400.v8.1"/>
</dbReference>
<feature type="region of interest" description="Disordered" evidence="4">
    <location>
        <begin position="511"/>
        <end position="556"/>
    </location>
</feature>
<dbReference type="Proteomes" id="UP000091857">
    <property type="component" value="Chromosome 16"/>
</dbReference>
<feature type="region of interest" description="Disordered" evidence="4">
    <location>
        <begin position="594"/>
        <end position="627"/>
    </location>
</feature>
<dbReference type="OMA" id="KRRDYTG"/>
<feature type="region of interest" description="Disordered" evidence="4">
    <location>
        <begin position="850"/>
        <end position="878"/>
    </location>
</feature>
<keyword evidence="6" id="KW-1185">Reference proteome</keyword>
<dbReference type="EMBL" id="CM004402">
    <property type="protein sequence ID" value="OAY26782.1"/>
    <property type="molecule type" value="Genomic_DNA"/>
</dbReference>
<feature type="region of interest" description="Disordered" evidence="4">
    <location>
        <begin position="653"/>
        <end position="684"/>
    </location>
</feature>
<dbReference type="GO" id="GO:0045292">
    <property type="term" value="P:mRNA cis splicing, via spliceosome"/>
    <property type="evidence" value="ECO:0000318"/>
    <property type="project" value="GO_Central"/>
</dbReference>
<feature type="region of interest" description="Disordered" evidence="4">
    <location>
        <begin position="562"/>
        <end position="581"/>
    </location>
</feature>
<evidence type="ECO:0000313" key="6">
    <source>
        <dbReference type="Proteomes" id="UP000091857"/>
    </source>
</evidence>
<dbReference type="GO" id="GO:0000481">
    <property type="term" value="P:maturation of 5S rRNA"/>
    <property type="evidence" value="ECO:0000318"/>
    <property type="project" value="GO_Central"/>
</dbReference>
<feature type="compositionally biased region" description="Polar residues" evidence="4">
    <location>
        <begin position="613"/>
        <end position="627"/>
    </location>
</feature>
<name>A0A251IZK1_MANES</name>
<dbReference type="STRING" id="3983.A0A251IZK1"/>
<comment type="subcellular location">
    <subcellularLocation>
        <location evidence="1">Nucleus</location>
    </subcellularLocation>
</comment>
<evidence type="ECO:0000256" key="3">
    <source>
        <dbReference type="ARBA" id="ARBA00023242"/>
    </source>
</evidence>
<dbReference type="GO" id="GO:0046540">
    <property type="term" value="C:U4/U6 x U5 tri-snRNP complex"/>
    <property type="evidence" value="ECO:0000318"/>
    <property type="project" value="GO_Central"/>
</dbReference>
<dbReference type="Gramene" id="Manes.16G074400.4.v8.1">
    <property type="protein sequence ID" value="Manes.16G074400.4.v8.1.CDS"/>
    <property type="gene ID" value="Manes.16G074400.v8.1"/>
</dbReference>
<keyword evidence="3" id="KW-0539">Nucleus</keyword>
<evidence type="ECO:0000256" key="2">
    <source>
        <dbReference type="ARBA" id="ARBA00006076"/>
    </source>
</evidence>
<dbReference type="PANTHER" id="PTHR14152">
    <property type="entry name" value="SQUAMOUS CELL CARCINOMA ANTIGEN RECOGNISED BY CYTOTOXIC T LYMPHOCYTES"/>
    <property type="match status" value="1"/>
</dbReference>
<dbReference type="PANTHER" id="PTHR14152:SF5">
    <property type="entry name" value="U4_U6.U5 TRI-SNRNP-ASSOCIATED PROTEIN 1"/>
    <property type="match status" value="1"/>
</dbReference>
<accession>A0A251IZK1</accession>
<proteinExistence type="inferred from homology"/>
<dbReference type="Gramene" id="Manes.16G074400.5.v8.1">
    <property type="protein sequence ID" value="Manes.16G074400.5.v8.1.CDS"/>
    <property type="gene ID" value="Manes.16G074400.v8.1"/>
</dbReference>
<dbReference type="Pfam" id="PF03343">
    <property type="entry name" value="SART-1"/>
    <property type="match status" value="2"/>
</dbReference>
<feature type="compositionally biased region" description="Basic and acidic residues" evidence="4">
    <location>
        <begin position="37"/>
        <end position="221"/>
    </location>
</feature>
<dbReference type="InterPro" id="IPR005011">
    <property type="entry name" value="SNU66/SART1"/>
</dbReference>
<organism evidence="5 6">
    <name type="scientific">Manihot esculenta</name>
    <name type="common">Cassava</name>
    <name type="synonym">Jatropha manihot</name>
    <dbReference type="NCBI Taxonomy" id="3983"/>
    <lineage>
        <taxon>Eukaryota</taxon>
        <taxon>Viridiplantae</taxon>
        <taxon>Streptophyta</taxon>
        <taxon>Embryophyta</taxon>
        <taxon>Tracheophyta</taxon>
        <taxon>Spermatophyta</taxon>
        <taxon>Magnoliopsida</taxon>
        <taxon>eudicotyledons</taxon>
        <taxon>Gunneridae</taxon>
        <taxon>Pentapetalae</taxon>
        <taxon>rosids</taxon>
        <taxon>fabids</taxon>
        <taxon>Malpighiales</taxon>
        <taxon>Euphorbiaceae</taxon>
        <taxon>Crotonoideae</taxon>
        <taxon>Manihoteae</taxon>
        <taxon>Manihot</taxon>
    </lineage>
</organism>
<evidence type="ECO:0000313" key="5">
    <source>
        <dbReference type="EMBL" id="OAY26783.1"/>
    </source>
</evidence>
<reference evidence="5 6" key="1">
    <citation type="submission" date="2016-02" db="EMBL/GenBank/DDBJ databases">
        <title>WGS assembly of Manihot esculenta.</title>
        <authorList>
            <person name="Bredeson J.V."/>
            <person name="Prochnik S.E."/>
            <person name="Lyons J.B."/>
            <person name="Schmutz J."/>
            <person name="Grimwood J."/>
            <person name="Vrebalov J."/>
            <person name="Bart R.S."/>
            <person name="Amuge T."/>
            <person name="Ferguson M.E."/>
            <person name="Green R."/>
            <person name="Putnam N."/>
            <person name="Stites J."/>
            <person name="Rounsley S."/>
            <person name="Rokhsar D.S."/>
        </authorList>
    </citation>
    <scope>NUCLEOTIDE SEQUENCE [LARGE SCALE GENOMIC DNA]</scope>
    <source>
        <strain evidence="6">cv. AM560-2</strain>
        <tissue evidence="5">Leaf</tissue>
    </source>
</reference>
<dbReference type="OrthoDB" id="5583at2759"/>
<evidence type="ECO:0000256" key="4">
    <source>
        <dbReference type="SAM" id="MobiDB-lite"/>
    </source>
</evidence>
<protein>
    <recommendedName>
        <fullName evidence="7">SART-1 family protein</fullName>
    </recommendedName>
</protein>
<feature type="compositionally biased region" description="Acidic residues" evidence="4">
    <location>
        <begin position="569"/>
        <end position="581"/>
    </location>
</feature>
<dbReference type="EMBL" id="CM004402">
    <property type="protein sequence ID" value="OAY26783.1"/>
    <property type="molecule type" value="Genomic_DNA"/>
</dbReference>
<evidence type="ECO:0000256" key="1">
    <source>
        <dbReference type="ARBA" id="ARBA00004123"/>
    </source>
</evidence>